<dbReference type="RefSeq" id="WP_131309458.1">
    <property type="nucleotide sequence ID" value="NZ_SJFN01000014.1"/>
</dbReference>
<organism evidence="1 2">
    <name type="scientific">Siculibacillus lacustris</name>
    <dbReference type="NCBI Taxonomy" id="1549641"/>
    <lineage>
        <taxon>Bacteria</taxon>
        <taxon>Pseudomonadati</taxon>
        <taxon>Pseudomonadota</taxon>
        <taxon>Alphaproteobacteria</taxon>
        <taxon>Hyphomicrobiales</taxon>
        <taxon>Ancalomicrobiaceae</taxon>
        <taxon>Siculibacillus</taxon>
    </lineage>
</organism>
<reference evidence="1 2" key="1">
    <citation type="submission" date="2019-02" db="EMBL/GenBank/DDBJ databases">
        <title>Siculibacillus lacustris gen. nov., sp. nov., a new rosette-forming bacterium isolated from a freshwater crater lake (Lake St. Ana, Romania).</title>
        <authorList>
            <person name="Felfoldi T."/>
            <person name="Marton Z."/>
            <person name="Szabo A."/>
            <person name="Mentes A."/>
            <person name="Boka K."/>
            <person name="Marialigeti K."/>
            <person name="Mathe I."/>
            <person name="Koncz M."/>
            <person name="Schumann P."/>
            <person name="Toth E."/>
        </authorList>
    </citation>
    <scope>NUCLEOTIDE SEQUENCE [LARGE SCALE GENOMIC DNA]</scope>
    <source>
        <strain evidence="1 2">SA-279</strain>
    </source>
</reference>
<dbReference type="AlphaFoldDB" id="A0A4V2KTJ9"/>
<dbReference type="OrthoDB" id="7359089at2"/>
<gene>
    <name evidence="1" type="ORF">EYW49_10765</name>
</gene>
<evidence type="ECO:0000313" key="2">
    <source>
        <dbReference type="Proteomes" id="UP000292781"/>
    </source>
</evidence>
<sequence length="170" mass="18243">METQGRDGAERARDHDAIDFGDLPDAVNDILQAGVALYRLDRAAADVAFRRALAIDPTCLAAYFCLYKIHAYSGDLDAARAAAEAGIVEAARQAGRDPDWTTWSADDLVLDGPVRFALYTAKALAFVALRRGDGEAARRILDRLAALDPDDGVGARVVDDLARATDVTKP</sequence>
<dbReference type="Gene3D" id="1.25.40.10">
    <property type="entry name" value="Tetratricopeptide repeat domain"/>
    <property type="match status" value="1"/>
</dbReference>
<evidence type="ECO:0000313" key="1">
    <source>
        <dbReference type="EMBL" id="TBW37584.1"/>
    </source>
</evidence>
<dbReference type="SUPFAM" id="SSF48452">
    <property type="entry name" value="TPR-like"/>
    <property type="match status" value="1"/>
</dbReference>
<evidence type="ECO:0008006" key="3">
    <source>
        <dbReference type="Google" id="ProtNLM"/>
    </source>
</evidence>
<protein>
    <recommendedName>
        <fullName evidence="3">Tetratricopeptide repeat protein</fullName>
    </recommendedName>
</protein>
<dbReference type="EMBL" id="SJFN01000014">
    <property type="protein sequence ID" value="TBW37584.1"/>
    <property type="molecule type" value="Genomic_DNA"/>
</dbReference>
<keyword evidence="2" id="KW-1185">Reference proteome</keyword>
<accession>A0A4V2KTJ9</accession>
<dbReference type="Proteomes" id="UP000292781">
    <property type="component" value="Unassembled WGS sequence"/>
</dbReference>
<dbReference type="InterPro" id="IPR011990">
    <property type="entry name" value="TPR-like_helical_dom_sf"/>
</dbReference>
<comment type="caution">
    <text evidence="1">The sequence shown here is derived from an EMBL/GenBank/DDBJ whole genome shotgun (WGS) entry which is preliminary data.</text>
</comment>
<proteinExistence type="predicted"/>
<name>A0A4V2KTJ9_9HYPH</name>